<name>A0A4Y2CAX9_ARAVE</name>
<dbReference type="Proteomes" id="UP000499080">
    <property type="component" value="Unassembled WGS sequence"/>
</dbReference>
<accession>A0A4Y2CAX9</accession>
<comment type="caution">
    <text evidence="1">The sequence shown here is derived from an EMBL/GenBank/DDBJ whole genome shotgun (WGS) entry which is preliminary data.</text>
</comment>
<reference evidence="1 2" key="1">
    <citation type="journal article" date="2019" name="Sci. Rep.">
        <title>Orb-weaving spider Araneus ventricosus genome elucidates the spidroin gene catalogue.</title>
        <authorList>
            <person name="Kono N."/>
            <person name="Nakamura H."/>
            <person name="Ohtoshi R."/>
            <person name="Moran D.A.P."/>
            <person name="Shinohara A."/>
            <person name="Yoshida Y."/>
            <person name="Fujiwara M."/>
            <person name="Mori M."/>
            <person name="Tomita M."/>
            <person name="Arakawa K."/>
        </authorList>
    </citation>
    <scope>NUCLEOTIDE SEQUENCE [LARGE SCALE GENOMIC DNA]</scope>
</reference>
<sequence>MVLHVPTGVRVPQVGNLCIRCIALEACNPRSSKPRVWPRHRVSATQPEGHKFETCSHRRYAVYTDLVRIKSVGVQKSPVGLVRKLGEAGAGSGIVLFL</sequence>
<dbReference type="EMBL" id="BGPR01085959">
    <property type="protein sequence ID" value="GBM01541.1"/>
    <property type="molecule type" value="Genomic_DNA"/>
</dbReference>
<dbReference type="AlphaFoldDB" id="A0A4Y2CAX9"/>
<evidence type="ECO:0000313" key="2">
    <source>
        <dbReference type="Proteomes" id="UP000499080"/>
    </source>
</evidence>
<protein>
    <submittedName>
        <fullName evidence="1">Uncharacterized protein</fullName>
    </submittedName>
</protein>
<gene>
    <name evidence="1" type="ORF">AVEN_16998_1</name>
</gene>
<keyword evidence="2" id="KW-1185">Reference proteome</keyword>
<organism evidence="1 2">
    <name type="scientific">Araneus ventricosus</name>
    <name type="common">Orbweaver spider</name>
    <name type="synonym">Epeira ventricosa</name>
    <dbReference type="NCBI Taxonomy" id="182803"/>
    <lineage>
        <taxon>Eukaryota</taxon>
        <taxon>Metazoa</taxon>
        <taxon>Ecdysozoa</taxon>
        <taxon>Arthropoda</taxon>
        <taxon>Chelicerata</taxon>
        <taxon>Arachnida</taxon>
        <taxon>Araneae</taxon>
        <taxon>Araneomorphae</taxon>
        <taxon>Entelegynae</taxon>
        <taxon>Araneoidea</taxon>
        <taxon>Araneidae</taxon>
        <taxon>Araneus</taxon>
    </lineage>
</organism>
<proteinExistence type="predicted"/>
<evidence type="ECO:0000313" key="1">
    <source>
        <dbReference type="EMBL" id="GBM01541.1"/>
    </source>
</evidence>